<comment type="caution">
    <text evidence="4">The sequence shown here is derived from an EMBL/GenBank/DDBJ whole genome shotgun (WGS) entry which is preliminary data.</text>
</comment>
<gene>
    <name evidence="4" type="ORF">HBJ55_09690</name>
</gene>
<keyword evidence="2" id="KW-0186">Copper</keyword>
<evidence type="ECO:0000256" key="1">
    <source>
        <dbReference type="ARBA" id="ARBA00010996"/>
    </source>
</evidence>
<keyword evidence="5" id="KW-1185">Reference proteome</keyword>
<dbReference type="PANTHER" id="PTHR12151">
    <property type="entry name" value="ELECTRON TRANSPORT PROTIN SCO1/SENC FAMILY MEMBER"/>
    <property type="match status" value="1"/>
</dbReference>
<dbReference type="SUPFAM" id="SSF52833">
    <property type="entry name" value="Thioredoxin-like"/>
    <property type="match status" value="1"/>
</dbReference>
<evidence type="ECO:0000313" key="4">
    <source>
        <dbReference type="EMBL" id="NIC05696.1"/>
    </source>
</evidence>
<dbReference type="Gene3D" id="3.40.30.10">
    <property type="entry name" value="Glutaredoxin"/>
    <property type="match status" value="1"/>
</dbReference>
<name>A0ABX0PRD2_9GAMM</name>
<dbReference type="PANTHER" id="PTHR12151:SF25">
    <property type="entry name" value="LINALOOL DEHYDRATASE_ISOMERASE DOMAIN-CONTAINING PROTEIN"/>
    <property type="match status" value="1"/>
</dbReference>
<dbReference type="CDD" id="cd02968">
    <property type="entry name" value="SCO"/>
    <property type="match status" value="1"/>
</dbReference>
<evidence type="ECO:0000313" key="5">
    <source>
        <dbReference type="Proteomes" id="UP001318321"/>
    </source>
</evidence>
<dbReference type="Pfam" id="PF02630">
    <property type="entry name" value="SCO1-SenC"/>
    <property type="match status" value="1"/>
</dbReference>
<protein>
    <submittedName>
        <fullName evidence="4">SCO family protein</fullName>
    </submittedName>
</protein>
<evidence type="ECO:0000259" key="3">
    <source>
        <dbReference type="PROSITE" id="PS51352"/>
    </source>
</evidence>
<dbReference type="InterPro" id="IPR013766">
    <property type="entry name" value="Thioredoxin_domain"/>
</dbReference>
<comment type="similarity">
    <text evidence="1">Belongs to the SCO1/2 family.</text>
</comment>
<dbReference type="InterPro" id="IPR003782">
    <property type="entry name" value="SCO1/SenC"/>
</dbReference>
<evidence type="ECO:0000256" key="2">
    <source>
        <dbReference type="ARBA" id="ARBA00023008"/>
    </source>
</evidence>
<sequence>MAGLLSLGALLSGCSDPGWQTKDISGLMPPLEFQLTGESGERVDAQTFRGDATLLFFGFTHCHDVCPATMAHLDSIMGELDEEARDDLQVLFVSVDPARDDPETLREYTANFGPEFVGLTGSEEQLDALTRRYRVTYGYGEKDSEGHYMVSHPSAIFAFDRNGEAQLLIRQDDEREDVLSDLRRLLAQG</sequence>
<dbReference type="PROSITE" id="PS51352">
    <property type="entry name" value="THIOREDOXIN_2"/>
    <property type="match status" value="1"/>
</dbReference>
<dbReference type="EMBL" id="JAAQTO010000023">
    <property type="protein sequence ID" value="NIC05696.1"/>
    <property type="molecule type" value="Genomic_DNA"/>
</dbReference>
<dbReference type="InterPro" id="IPR036249">
    <property type="entry name" value="Thioredoxin-like_sf"/>
</dbReference>
<dbReference type="RefSeq" id="WP_167113489.1">
    <property type="nucleotide sequence ID" value="NZ_JAAQTO010000023.1"/>
</dbReference>
<dbReference type="Proteomes" id="UP001318321">
    <property type="component" value="Unassembled WGS sequence"/>
</dbReference>
<proteinExistence type="inferred from homology"/>
<organism evidence="4 5">
    <name type="scientific">Billgrantia bachuensis</name>
    <dbReference type="NCBI Taxonomy" id="2717286"/>
    <lineage>
        <taxon>Bacteria</taxon>
        <taxon>Pseudomonadati</taxon>
        <taxon>Pseudomonadota</taxon>
        <taxon>Gammaproteobacteria</taxon>
        <taxon>Oceanospirillales</taxon>
        <taxon>Halomonadaceae</taxon>
        <taxon>Billgrantia</taxon>
    </lineage>
</organism>
<feature type="domain" description="Thioredoxin" evidence="3">
    <location>
        <begin position="22"/>
        <end position="187"/>
    </location>
</feature>
<accession>A0ABX0PRD2</accession>
<reference evidence="4 5" key="1">
    <citation type="submission" date="2020-03" db="EMBL/GenBank/DDBJ databases">
        <title>Identification of Halomonas strains.</title>
        <authorList>
            <person name="Xiao Z."/>
            <person name="Dong F."/>
            <person name="Wang Z."/>
            <person name="Zhao J.-Y."/>
        </authorList>
    </citation>
    <scope>NUCLEOTIDE SEQUENCE [LARGE SCALE GENOMIC DNA]</scope>
    <source>
        <strain evidence="4 5">DX6</strain>
    </source>
</reference>